<proteinExistence type="predicted"/>
<evidence type="ECO:0000313" key="1">
    <source>
        <dbReference type="EMBL" id="CAF4244340.1"/>
    </source>
</evidence>
<protein>
    <submittedName>
        <fullName evidence="1">Uncharacterized protein</fullName>
    </submittedName>
</protein>
<dbReference type="EMBL" id="CAJOAX010030718">
    <property type="protein sequence ID" value="CAF4244340.1"/>
    <property type="molecule type" value="Genomic_DNA"/>
</dbReference>
<reference evidence="1" key="1">
    <citation type="submission" date="2021-02" db="EMBL/GenBank/DDBJ databases">
        <authorList>
            <person name="Nowell W R."/>
        </authorList>
    </citation>
    <scope>NUCLEOTIDE SEQUENCE</scope>
</reference>
<name>A0A820E8B9_9BILA</name>
<dbReference type="AlphaFoldDB" id="A0A820E8B9"/>
<evidence type="ECO:0000313" key="2">
    <source>
        <dbReference type="Proteomes" id="UP000663823"/>
    </source>
</evidence>
<comment type="caution">
    <text evidence="1">The sequence shown here is derived from an EMBL/GenBank/DDBJ whole genome shotgun (WGS) entry which is preliminary data.</text>
</comment>
<organism evidence="1 2">
    <name type="scientific">Rotaria sordida</name>
    <dbReference type="NCBI Taxonomy" id="392033"/>
    <lineage>
        <taxon>Eukaryota</taxon>
        <taxon>Metazoa</taxon>
        <taxon>Spiralia</taxon>
        <taxon>Gnathifera</taxon>
        <taxon>Rotifera</taxon>
        <taxon>Eurotatoria</taxon>
        <taxon>Bdelloidea</taxon>
        <taxon>Philodinida</taxon>
        <taxon>Philodinidae</taxon>
        <taxon>Rotaria</taxon>
    </lineage>
</organism>
<feature type="non-terminal residue" evidence="1">
    <location>
        <position position="1"/>
    </location>
</feature>
<gene>
    <name evidence="1" type="ORF">OTI717_LOCUS40210</name>
</gene>
<accession>A0A820E8B9</accession>
<dbReference type="Proteomes" id="UP000663823">
    <property type="component" value="Unassembled WGS sequence"/>
</dbReference>
<sequence length="129" mass="15331">TIETNEQLSSICYIPRFDPWDQTIAKSIHIEPKYHCPTNKQNLINVINYTQLFINQTINRTDYLNSITHCVYLKIDRNPDEKYFRDWSYTLSQPILIINGSTKPILDVDFVLTRCYNNRTGFFNGDNFW</sequence>